<dbReference type="GO" id="GO:0005634">
    <property type="term" value="C:nucleus"/>
    <property type="evidence" value="ECO:0007669"/>
    <property type="project" value="UniProtKB-SubCell"/>
</dbReference>
<proteinExistence type="predicted"/>
<feature type="domain" description="Homeobox" evidence="7">
    <location>
        <begin position="38"/>
        <end position="98"/>
    </location>
</feature>
<feature type="region of interest" description="Disordered" evidence="6">
    <location>
        <begin position="203"/>
        <end position="232"/>
    </location>
</feature>
<feature type="compositionally biased region" description="Basic and acidic residues" evidence="6">
    <location>
        <begin position="25"/>
        <end position="37"/>
    </location>
</feature>
<gene>
    <name evidence="8" type="ORF">EUX98_g746</name>
</gene>
<evidence type="ECO:0000313" key="8">
    <source>
        <dbReference type="EMBL" id="THH33460.1"/>
    </source>
</evidence>
<evidence type="ECO:0000313" key="9">
    <source>
        <dbReference type="Proteomes" id="UP000308730"/>
    </source>
</evidence>
<evidence type="ECO:0000256" key="5">
    <source>
        <dbReference type="RuleBase" id="RU000682"/>
    </source>
</evidence>
<evidence type="ECO:0000256" key="1">
    <source>
        <dbReference type="ARBA" id="ARBA00023125"/>
    </source>
</evidence>
<dbReference type="PANTHER" id="PTHR24324">
    <property type="entry name" value="HOMEOBOX PROTEIN HHEX"/>
    <property type="match status" value="1"/>
</dbReference>
<dbReference type="InterPro" id="IPR009057">
    <property type="entry name" value="Homeodomain-like_sf"/>
</dbReference>
<feature type="compositionally biased region" description="Acidic residues" evidence="6">
    <location>
        <begin position="215"/>
        <end position="230"/>
    </location>
</feature>
<dbReference type="PANTHER" id="PTHR24324:SF9">
    <property type="entry name" value="HOMEOBOX DOMAIN-CONTAINING PROTEIN"/>
    <property type="match status" value="1"/>
</dbReference>
<dbReference type="OrthoDB" id="6159439at2759"/>
<dbReference type="InterPro" id="IPR051000">
    <property type="entry name" value="Homeobox_DNA-bind_prot"/>
</dbReference>
<reference evidence="8 9" key="1">
    <citation type="submission" date="2019-02" db="EMBL/GenBank/DDBJ databases">
        <title>Genome sequencing of the rare red list fungi Antrodiella citrinella (Flaviporus citrinellus).</title>
        <authorList>
            <person name="Buettner E."/>
            <person name="Kellner H."/>
        </authorList>
    </citation>
    <scope>NUCLEOTIDE SEQUENCE [LARGE SCALE GENOMIC DNA]</scope>
    <source>
        <strain evidence="8 9">DSM 108506</strain>
    </source>
</reference>
<feature type="compositionally biased region" description="Basic residues" evidence="6">
    <location>
        <begin position="38"/>
        <end position="48"/>
    </location>
</feature>
<keyword evidence="2 4" id="KW-0371">Homeobox</keyword>
<dbReference type="GO" id="GO:0000981">
    <property type="term" value="F:DNA-binding transcription factor activity, RNA polymerase II-specific"/>
    <property type="evidence" value="ECO:0007669"/>
    <property type="project" value="InterPro"/>
</dbReference>
<dbReference type="PROSITE" id="PS00027">
    <property type="entry name" value="HOMEOBOX_1"/>
    <property type="match status" value="1"/>
</dbReference>
<organism evidence="8 9">
    <name type="scientific">Antrodiella citrinella</name>
    <dbReference type="NCBI Taxonomy" id="2447956"/>
    <lineage>
        <taxon>Eukaryota</taxon>
        <taxon>Fungi</taxon>
        <taxon>Dikarya</taxon>
        <taxon>Basidiomycota</taxon>
        <taxon>Agaricomycotina</taxon>
        <taxon>Agaricomycetes</taxon>
        <taxon>Polyporales</taxon>
        <taxon>Steccherinaceae</taxon>
        <taxon>Antrodiella</taxon>
    </lineage>
</organism>
<keyword evidence="3 4" id="KW-0539">Nucleus</keyword>
<dbReference type="GO" id="GO:0030154">
    <property type="term" value="P:cell differentiation"/>
    <property type="evidence" value="ECO:0007669"/>
    <property type="project" value="TreeGrafter"/>
</dbReference>
<dbReference type="AlphaFoldDB" id="A0A4S4NBV1"/>
<dbReference type="PROSITE" id="PS50071">
    <property type="entry name" value="HOMEOBOX_2"/>
    <property type="match status" value="1"/>
</dbReference>
<evidence type="ECO:0000256" key="3">
    <source>
        <dbReference type="ARBA" id="ARBA00023242"/>
    </source>
</evidence>
<evidence type="ECO:0000256" key="4">
    <source>
        <dbReference type="PROSITE-ProRule" id="PRU00108"/>
    </source>
</evidence>
<dbReference type="EMBL" id="SGPM01000006">
    <property type="protein sequence ID" value="THH33460.1"/>
    <property type="molecule type" value="Genomic_DNA"/>
</dbReference>
<dbReference type="InterPro" id="IPR017970">
    <property type="entry name" value="Homeobox_CS"/>
</dbReference>
<evidence type="ECO:0000256" key="2">
    <source>
        <dbReference type="ARBA" id="ARBA00023155"/>
    </source>
</evidence>
<evidence type="ECO:0000259" key="7">
    <source>
        <dbReference type="PROSITE" id="PS50071"/>
    </source>
</evidence>
<dbReference type="Pfam" id="PF00046">
    <property type="entry name" value="Homeodomain"/>
    <property type="match status" value="1"/>
</dbReference>
<feature type="compositionally biased region" description="Basic and acidic residues" evidence="6">
    <location>
        <begin position="204"/>
        <end position="214"/>
    </location>
</feature>
<protein>
    <recommendedName>
        <fullName evidence="7">Homeobox domain-containing protein</fullName>
    </recommendedName>
</protein>
<dbReference type="GO" id="GO:0000978">
    <property type="term" value="F:RNA polymerase II cis-regulatory region sequence-specific DNA binding"/>
    <property type="evidence" value="ECO:0007669"/>
    <property type="project" value="TreeGrafter"/>
</dbReference>
<dbReference type="Proteomes" id="UP000308730">
    <property type="component" value="Unassembled WGS sequence"/>
</dbReference>
<keyword evidence="9" id="KW-1185">Reference proteome</keyword>
<dbReference type="Gene3D" id="1.10.10.60">
    <property type="entry name" value="Homeodomain-like"/>
    <property type="match status" value="1"/>
</dbReference>
<feature type="region of interest" description="Disordered" evidence="6">
    <location>
        <begin position="1"/>
        <end position="74"/>
    </location>
</feature>
<comment type="subcellular location">
    <subcellularLocation>
        <location evidence="4 5">Nucleus</location>
    </subcellularLocation>
</comment>
<accession>A0A4S4NBV1</accession>
<dbReference type="SMART" id="SM00389">
    <property type="entry name" value="HOX"/>
    <property type="match status" value="1"/>
</dbReference>
<dbReference type="CDD" id="cd00086">
    <property type="entry name" value="homeodomain"/>
    <property type="match status" value="1"/>
</dbReference>
<name>A0A4S4NBV1_9APHY</name>
<comment type="caution">
    <text evidence="8">The sequence shown here is derived from an EMBL/GenBank/DDBJ whole genome shotgun (WGS) entry which is preliminary data.</text>
</comment>
<keyword evidence="1 4" id="KW-0238">DNA-binding</keyword>
<sequence length="279" mass="31182">MRTTRSASASVKEHDTPEPNDIADVPERKTSDASKRQEKSKKPRHRMTNRQLEHLESLYQRSTHPSRQEKEALANKVGMDTRTVTIWFQNRRQLAKKADENAGPTGYTAMSDHRTVLGLVDQPSENIDLSPNPSSEFGLGKVLTTLQAAARRVQPTSGCAYTTNTRIPSVTPPVLIQIGEPEDEAPRTRKKSGTKRMLEQACSRAEKRMRLQRTEEEEDHGDTTEDEDSPLDCKAADVLASLKRDPLKDVCIPTEYSSSFAPDIVLGASLLLTFKYSAY</sequence>
<dbReference type="SUPFAM" id="SSF46689">
    <property type="entry name" value="Homeodomain-like"/>
    <property type="match status" value="1"/>
</dbReference>
<feature type="DNA-binding region" description="Homeobox" evidence="4">
    <location>
        <begin position="40"/>
        <end position="99"/>
    </location>
</feature>
<evidence type="ECO:0000256" key="6">
    <source>
        <dbReference type="SAM" id="MobiDB-lite"/>
    </source>
</evidence>
<dbReference type="InterPro" id="IPR001356">
    <property type="entry name" value="HD"/>
</dbReference>